<comment type="caution">
    <text evidence="1">The sequence shown here is derived from an EMBL/GenBank/DDBJ whole genome shotgun (WGS) entry which is preliminary data.</text>
</comment>
<dbReference type="AlphaFoldDB" id="A0A1L8CYI3"/>
<reference evidence="2" key="1">
    <citation type="submission" date="2016-12" db="EMBL/GenBank/DDBJ databases">
        <title>Draft Genome Sequences od Carboxydothermus pertinax and islandicus, Hydrogenogenic Carboxydotrophic Bacteria.</title>
        <authorList>
            <person name="Fukuyama Y."/>
            <person name="Ohmae K."/>
            <person name="Yoneda Y."/>
            <person name="Yoshida T."/>
            <person name="Sako Y."/>
        </authorList>
    </citation>
    <scope>NUCLEOTIDE SEQUENCE [LARGE SCALE GENOMIC DNA]</scope>
    <source>
        <strain evidence="2">Ug1</strain>
    </source>
</reference>
<dbReference type="RefSeq" id="WP_159434017.1">
    <property type="nucleotide sequence ID" value="NZ_BDJK01000062.1"/>
</dbReference>
<accession>A0A1L8CYI3</accession>
<proteinExistence type="predicted"/>
<name>A0A1L8CYI3_9THEO</name>
<evidence type="ECO:0000313" key="2">
    <source>
        <dbReference type="Proteomes" id="UP000187485"/>
    </source>
</evidence>
<protein>
    <submittedName>
        <fullName evidence="1">Uncharacterized protein</fullName>
    </submittedName>
</protein>
<dbReference type="Proteomes" id="UP000187485">
    <property type="component" value="Unassembled WGS sequence"/>
</dbReference>
<organism evidence="1 2">
    <name type="scientific">Carboxydothermus pertinax</name>
    <dbReference type="NCBI Taxonomy" id="870242"/>
    <lineage>
        <taxon>Bacteria</taxon>
        <taxon>Bacillati</taxon>
        <taxon>Bacillota</taxon>
        <taxon>Clostridia</taxon>
        <taxon>Thermoanaerobacterales</taxon>
        <taxon>Thermoanaerobacteraceae</taxon>
        <taxon>Carboxydothermus</taxon>
    </lineage>
</organism>
<dbReference type="EMBL" id="BDJK01000062">
    <property type="protein sequence ID" value="GAV23919.1"/>
    <property type="molecule type" value="Genomic_DNA"/>
</dbReference>
<gene>
    <name evidence="1" type="ORF">cpu_24290</name>
</gene>
<evidence type="ECO:0000313" key="1">
    <source>
        <dbReference type="EMBL" id="GAV23919.1"/>
    </source>
</evidence>
<sequence length="51" mass="6018">MRKITSFILILALLGIATFLLDAYTFKTGFIRGWQTYIVKAKNINRRWIKL</sequence>
<keyword evidence="2" id="KW-1185">Reference proteome</keyword>